<dbReference type="EMBL" id="AP024488">
    <property type="protein sequence ID" value="BCS96688.1"/>
    <property type="molecule type" value="Genomic_DNA"/>
</dbReference>
<protein>
    <submittedName>
        <fullName evidence="2">Uncharacterized protein</fullName>
    </submittedName>
</protein>
<feature type="region of interest" description="Disordered" evidence="1">
    <location>
        <begin position="1"/>
        <end position="20"/>
    </location>
</feature>
<evidence type="ECO:0000313" key="3">
    <source>
        <dbReference type="Proteomes" id="UP001320148"/>
    </source>
</evidence>
<reference evidence="2 3" key="1">
    <citation type="submission" date="2021-02" db="EMBL/GenBank/DDBJ databases">
        <title>Complete genome of Desulfoluna sp. strain ASN36.</title>
        <authorList>
            <person name="Takahashi A."/>
            <person name="Kojima H."/>
            <person name="Fukui M."/>
        </authorList>
    </citation>
    <scope>NUCLEOTIDE SEQUENCE [LARGE SCALE GENOMIC DNA]</scope>
    <source>
        <strain evidence="2 3">ASN36</strain>
    </source>
</reference>
<keyword evidence="3" id="KW-1185">Reference proteome</keyword>
<evidence type="ECO:0000313" key="2">
    <source>
        <dbReference type="EMBL" id="BCS96688.1"/>
    </source>
</evidence>
<proteinExistence type="predicted"/>
<organism evidence="2 3">
    <name type="scientific">Desulfoluna limicola</name>
    <dbReference type="NCBI Taxonomy" id="2810562"/>
    <lineage>
        <taxon>Bacteria</taxon>
        <taxon>Pseudomonadati</taxon>
        <taxon>Thermodesulfobacteriota</taxon>
        <taxon>Desulfobacteria</taxon>
        <taxon>Desulfobacterales</taxon>
        <taxon>Desulfolunaceae</taxon>
        <taxon>Desulfoluna</taxon>
    </lineage>
</organism>
<evidence type="ECO:0000256" key="1">
    <source>
        <dbReference type="SAM" id="MobiDB-lite"/>
    </source>
</evidence>
<name>A0ABM7PHL4_9BACT</name>
<sequence length="489" mass="52864">MTDTRKRFNPKQSPGNGGGSLAGFAAELLTTPECREAVGQVFSEVVAGWASGSRLRKSVARPVAWAVSRGASRHGGAHDPDGIAKVFSNPDYCQALVKQLPAMTGGMVSMLHAMVLHLETLPPEGKADFVDDIVSQANSGKMGEVFTSLARTACDLQTSDPTFFSKRVLTLLASFIETADFGELREFLDHSRKDLAALATGVNELAFENPAKLVLLLSAIPDASNFLLVFTEDLLKRFADLPPDVLSDILLTFFKEIDGQTLGQLVDRANEIVRLVHTGSSLIGDAGSPQFTSDLREKLRVAAAEVDPELFFKASNALIDGREAVVKTALDVTGENPELLLLHLKHLSARKNSNIRLMKHRLEILETLPEEDVARALADGLSGWNGYDLAEALNLAAYTANTLKATNPDAVEQTMSDFFGALDLQEVEETLTWLAKDVGKAARPLIRVAAPILIKEVLGCLTPEDDGNDEPIAEAFTMLCRTITGKEAR</sequence>
<gene>
    <name evidence="2" type="ORF">DSLASN_23200</name>
</gene>
<dbReference type="RefSeq" id="WP_236892979.1">
    <property type="nucleotide sequence ID" value="NZ_AP024488.1"/>
</dbReference>
<accession>A0ABM7PHL4</accession>
<dbReference type="Proteomes" id="UP001320148">
    <property type="component" value="Chromosome"/>
</dbReference>